<evidence type="ECO:0000256" key="4">
    <source>
        <dbReference type="ARBA" id="ARBA00023163"/>
    </source>
</evidence>
<dbReference type="InterPro" id="IPR003657">
    <property type="entry name" value="WRKY_dom"/>
</dbReference>
<dbReference type="Gene3D" id="2.20.25.80">
    <property type="entry name" value="WRKY domain"/>
    <property type="match status" value="1"/>
</dbReference>
<dbReference type="Proteomes" id="UP000541444">
    <property type="component" value="Unassembled WGS sequence"/>
</dbReference>
<evidence type="ECO:0000256" key="2">
    <source>
        <dbReference type="ARBA" id="ARBA00023015"/>
    </source>
</evidence>
<dbReference type="SMART" id="SM00774">
    <property type="entry name" value="WRKY"/>
    <property type="match status" value="1"/>
</dbReference>
<evidence type="ECO:0000313" key="8">
    <source>
        <dbReference type="EMBL" id="KAF6159958.1"/>
    </source>
</evidence>
<dbReference type="PANTHER" id="PTHR31429">
    <property type="entry name" value="WRKY TRANSCRIPTION FACTOR 36-RELATED"/>
    <property type="match status" value="1"/>
</dbReference>
<gene>
    <name evidence="8" type="ORF">GIB67_033042</name>
</gene>
<dbReference type="PANTHER" id="PTHR31429:SF24">
    <property type="entry name" value="WRKY TRANSCRIPTION FACTOR 72-RELATED"/>
    <property type="match status" value="1"/>
</dbReference>
<protein>
    <recommendedName>
        <fullName evidence="7">WRKY domain-containing protein</fullName>
    </recommendedName>
</protein>
<evidence type="ECO:0000256" key="5">
    <source>
        <dbReference type="ARBA" id="ARBA00023242"/>
    </source>
</evidence>
<evidence type="ECO:0000313" key="9">
    <source>
        <dbReference type="Proteomes" id="UP000541444"/>
    </source>
</evidence>
<evidence type="ECO:0000259" key="7">
    <source>
        <dbReference type="PROSITE" id="PS50811"/>
    </source>
</evidence>
<comment type="caution">
    <text evidence="8">The sequence shown here is derived from an EMBL/GenBank/DDBJ whole genome shotgun (WGS) entry which is preliminary data.</text>
</comment>
<feature type="region of interest" description="Disordered" evidence="6">
    <location>
        <begin position="120"/>
        <end position="163"/>
    </location>
</feature>
<dbReference type="SUPFAM" id="SSF118290">
    <property type="entry name" value="WRKY DNA-binding domain"/>
    <property type="match status" value="1"/>
</dbReference>
<dbReference type="GO" id="GO:0043565">
    <property type="term" value="F:sequence-specific DNA binding"/>
    <property type="evidence" value="ECO:0007669"/>
    <property type="project" value="InterPro"/>
</dbReference>
<accession>A0A7J7MZ38</accession>
<keyword evidence="3" id="KW-0238">DNA-binding</keyword>
<dbReference type="Pfam" id="PF03106">
    <property type="entry name" value="WRKY"/>
    <property type="match status" value="1"/>
</dbReference>
<dbReference type="AlphaFoldDB" id="A0A7J7MZ38"/>
<feature type="compositionally biased region" description="Polar residues" evidence="6">
    <location>
        <begin position="178"/>
        <end position="187"/>
    </location>
</feature>
<comment type="subcellular location">
    <subcellularLocation>
        <location evidence="1">Nucleus</location>
    </subcellularLocation>
</comment>
<keyword evidence="2" id="KW-0805">Transcription regulation</keyword>
<keyword evidence="4" id="KW-0804">Transcription</keyword>
<feature type="region of interest" description="Disordered" evidence="6">
    <location>
        <begin position="178"/>
        <end position="231"/>
    </location>
</feature>
<evidence type="ECO:0000256" key="3">
    <source>
        <dbReference type="ARBA" id="ARBA00023125"/>
    </source>
</evidence>
<feature type="region of interest" description="Disordered" evidence="6">
    <location>
        <begin position="35"/>
        <end position="77"/>
    </location>
</feature>
<feature type="domain" description="WRKY" evidence="7">
    <location>
        <begin position="241"/>
        <end position="307"/>
    </location>
</feature>
<dbReference type="OrthoDB" id="1912868at2759"/>
<keyword evidence="5" id="KW-0539">Nucleus</keyword>
<dbReference type="InterPro" id="IPR044810">
    <property type="entry name" value="WRKY_plant"/>
</dbReference>
<dbReference type="EMBL" id="JACGCM010001183">
    <property type="protein sequence ID" value="KAF6159958.1"/>
    <property type="molecule type" value="Genomic_DNA"/>
</dbReference>
<dbReference type="GO" id="GO:0005634">
    <property type="term" value="C:nucleus"/>
    <property type="evidence" value="ECO:0007669"/>
    <property type="project" value="UniProtKB-SubCell"/>
</dbReference>
<feature type="compositionally biased region" description="Basic and acidic residues" evidence="6">
    <location>
        <begin position="146"/>
        <end position="163"/>
    </location>
</feature>
<name>A0A7J7MZ38_9MAGN</name>
<reference evidence="8 9" key="1">
    <citation type="journal article" date="2020" name="IScience">
        <title>Genome Sequencing of the Endangered Kingdonia uniflora (Circaeasteraceae, Ranunculales) Reveals Potential Mechanisms of Evolutionary Specialization.</title>
        <authorList>
            <person name="Sun Y."/>
            <person name="Deng T."/>
            <person name="Zhang A."/>
            <person name="Moore M.J."/>
            <person name="Landis J.B."/>
            <person name="Lin N."/>
            <person name="Zhang H."/>
            <person name="Zhang X."/>
            <person name="Huang J."/>
            <person name="Zhang X."/>
            <person name="Sun H."/>
            <person name="Wang H."/>
        </authorList>
    </citation>
    <scope>NUCLEOTIDE SEQUENCE [LARGE SCALE GENOMIC DNA]</scope>
    <source>
        <strain evidence="8">TB1705</strain>
        <tissue evidence="8">Leaf</tissue>
    </source>
</reference>
<sequence length="588" mass="63848">MEGNGSKRFPGVVIKEEMRAQSSGSDKEVEYLAKVGNQSEACGDISPKRPSSDQTDSKLQVKEDNLETTKAEMGEVREENERLKTVLARIVKDYKSLQMHFFDTVQQEEVKKSTDINTVTSTNAREEHEEPEFFSLSLGRSTTSSEPKRDEKSSKFKGDDDGMKEGLALGLDCKFEVSTNSSPNNNEPVVIPSPENSSDEHKEGVVGEQWPPSKNLKRNGDEDLPQQTHVKKARVSVRARCDTPTMNDGCQWRKYGQKIAKGNPCPRAYYRCTVATACPVRKQVQRCAEDMSILITTYEGTHNHPLPISATAMASTTSAAACMLMSGSTSSRTNPSNVADLHGLNFNLTDNSRGRQFYLPNSSISTPPPYPTITLDLTTPSLSSSSMSQFNRSSSNFGTTPRYSPTSFNFSSSESNNLPITWGNGYLNYGSHSYNKNQMGSLNLGRQPQEQFYHPYVQKSNPSAPPQQSLTDSITAATKAITADPSFRSALAAAITSIVGGNTGASNGNQGGVEGCPGQNLKWGEAFPSVPTYSSSPNGNACATSYMNRTSSSSSAQQASLMFLPPSLPFSATKSASASPVDDRDHIN</sequence>
<evidence type="ECO:0000256" key="6">
    <source>
        <dbReference type="SAM" id="MobiDB-lite"/>
    </source>
</evidence>
<feature type="compositionally biased region" description="Basic and acidic residues" evidence="6">
    <location>
        <begin position="46"/>
        <end position="77"/>
    </location>
</feature>
<proteinExistence type="predicted"/>
<organism evidence="8 9">
    <name type="scientific">Kingdonia uniflora</name>
    <dbReference type="NCBI Taxonomy" id="39325"/>
    <lineage>
        <taxon>Eukaryota</taxon>
        <taxon>Viridiplantae</taxon>
        <taxon>Streptophyta</taxon>
        <taxon>Embryophyta</taxon>
        <taxon>Tracheophyta</taxon>
        <taxon>Spermatophyta</taxon>
        <taxon>Magnoliopsida</taxon>
        <taxon>Ranunculales</taxon>
        <taxon>Circaeasteraceae</taxon>
        <taxon>Kingdonia</taxon>
    </lineage>
</organism>
<dbReference type="FunFam" id="2.20.25.80:FF:000002">
    <property type="entry name" value="probable WRKY transcription factor 31"/>
    <property type="match status" value="1"/>
</dbReference>
<keyword evidence="9" id="KW-1185">Reference proteome</keyword>
<evidence type="ECO:0000256" key="1">
    <source>
        <dbReference type="ARBA" id="ARBA00004123"/>
    </source>
</evidence>
<dbReference type="GO" id="GO:0003700">
    <property type="term" value="F:DNA-binding transcription factor activity"/>
    <property type="evidence" value="ECO:0007669"/>
    <property type="project" value="InterPro"/>
</dbReference>
<dbReference type="PROSITE" id="PS50811">
    <property type="entry name" value="WRKY"/>
    <property type="match status" value="1"/>
</dbReference>
<dbReference type="InterPro" id="IPR036576">
    <property type="entry name" value="WRKY_dom_sf"/>
</dbReference>